<comment type="caution">
    <text evidence="5">The sequence shown here is derived from an EMBL/GenBank/DDBJ whole genome shotgun (WGS) entry which is preliminary data.</text>
</comment>
<dbReference type="Pfam" id="PF05970">
    <property type="entry name" value="PIF1"/>
    <property type="match status" value="1"/>
</dbReference>
<reference evidence="5" key="1">
    <citation type="submission" date="2022-07" db="EMBL/GenBank/DDBJ databases">
        <authorList>
            <person name="Macas J."/>
            <person name="Novak P."/>
            <person name="Neumann P."/>
        </authorList>
    </citation>
    <scope>NUCLEOTIDE SEQUENCE</scope>
</reference>
<evidence type="ECO:0000259" key="3">
    <source>
        <dbReference type="Pfam" id="PF05970"/>
    </source>
</evidence>
<dbReference type="CDD" id="cd18809">
    <property type="entry name" value="SF1_C_RecD"/>
    <property type="match status" value="1"/>
</dbReference>
<keyword evidence="2" id="KW-0067">ATP-binding</keyword>
<comment type="similarity">
    <text evidence="2">Belongs to the helicase family.</text>
</comment>
<comment type="subcellular location">
    <subcellularLocation>
        <location evidence="1">Plastid</location>
    </subcellularLocation>
</comment>
<dbReference type="EC" id="5.6.2.3" evidence="2"/>
<feature type="domain" description="DNA helicase Pif1-like DEAD-box helicase" evidence="3">
    <location>
        <begin position="12"/>
        <end position="232"/>
    </location>
</feature>
<keyword evidence="2" id="KW-0547">Nucleotide-binding</keyword>
<accession>A0AAV0GMV6</accession>
<keyword evidence="2" id="KW-0378">Hydrolase</keyword>
<dbReference type="GO" id="GO:0043139">
    <property type="term" value="F:5'-3' DNA helicase activity"/>
    <property type="evidence" value="ECO:0007669"/>
    <property type="project" value="UniProtKB-EC"/>
</dbReference>
<dbReference type="GO" id="GO:0006281">
    <property type="term" value="P:DNA repair"/>
    <property type="evidence" value="ECO:0007669"/>
    <property type="project" value="UniProtKB-KW"/>
</dbReference>
<evidence type="ECO:0000259" key="4">
    <source>
        <dbReference type="Pfam" id="PF21530"/>
    </source>
</evidence>
<dbReference type="Gene3D" id="3.40.50.300">
    <property type="entry name" value="P-loop containing nucleotide triphosphate hydrolases"/>
    <property type="match status" value="2"/>
</dbReference>
<keyword evidence="2" id="KW-0227">DNA damage</keyword>
<dbReference type="InterPro" id="IPR027417">
    <property type="entry name" value="P-loop_NTPase"/>
</dbReference>
<gene>
    <name evidence="5" type="ORF">CEPIT_LOCUS44814</name>
</gene>
<comment type="catalytic activity">
    <reaction evidence="2">
        <text>ATP + H2O = ADP + phosphate + H(+)</text>
        <dbReference type="Rhea" id="RHEA:13065"/>
        <dbReference type="ChEBI" id="CHEBI:15377"/>
        <dbReference type="ChEBI" id="CHEBI:15378"/>
        <dbReference type="ChEBI" id="CHEBI:30616"/>
        <dbReference type="ChEBI" id="CHEBI:43474"/>
        <dbReference type="ChEBI" id="CHEBI:456216"/>
        <dbReference type="EC" id="5.6.2.3"/>
    </reaction>
</comment>
<evidence type="ECO:0000313" key="5">
    <source>
        <dbReference type="EMBL" id="CAH9148835.1"/>
    </source>
</evidence>
<dbReference type="AlphaFoldDB" id="A0AAV0GMV6"/>
<feature type="non-terminal residue" evidence="5">
    <location>
        <position position="467"/>
    </location>
</feature>
<organism evidence="5 6">
    <name type="scientific">Cuscuta epithymum</name>
    <dbReference type="NCBI Taxonomy" id="186058"/>
    <lineage>
        <taxon>Eukaryota</taxon>
        <taxon>Viridiplantae</taxon>
        <taxon>Streptophyta</taxon>
        <taxon>Embryophyta</taxon>
        <taxon>Tracheophyta</taxon>
        <taxon>Spermatophyta</taxon>
        <taxon>Magnoliopsida</taxon>
        <taxon>eudicotyledons</taxon>
        <taxon>Gunneridae</taxon>
        <taxon>Pentapetalae</taxon>
        <taxon>asterids</taxon>
        <taxon>lamiids</taxon>
        <taxon>Solanales</taxon>
        <taxon>Convolvulaceae</taxon>
        <taxon>Cuscuteae</taxon>
        <taxon>Cuscuta</taxon>
        <taxon>Cuscuta subgen. Cuscuta</taxon>
    </lineage>
</organism>
<dbReference type="SUPFAM" id="SSF52540">
    <property type="entry name" value="P-loop containing nucleoside triphosphate hydrolases"/>
    <property type="match status" value="2"/>
</dbReference>
<evidence type="ECO:0000256" key="1">
    <source>
        <dbReference type="ARBA" id="ARBA00004474"/>
    </source>
</evidence>
<dbReference type="Pfam" id="PF21530">
    <property type="entry name" value="Pif1_2B_dom"/>
    <property type="match status" value="1"/>
</dbReference>
<dbReference type="InterPro" id="IPR010285">
    <property type="entry name" value="DNA_helicase_pif1-like_DEAD"/>
</dbReference>
<dbReference type="InterPro" id="IPR049163">
    <property type="entry name" value="Pif1-like_2B_dom"/>
</dbReference>
<keyword evidence="2" id="KW-0347">Helicase</keyword>
<keyword evidence="6" id="KW-1185">Reference proteome</keyword>
<comment type="cofactor">
    <cofactor evidence="2">
        <name>Mg(2+)</name>
        <dbReference type="ChEBI" id="CHEBI:18420"/>
    </cofactor>
</comment>
<proteinExistence type="inferred from homology"/>
<evidence type="ECO:0000256" key="2">
    <source>
        <dbReference type="RuleBase" id="RU363044"/>
    </source>
</evidence>
<name>A0AAV0GMV6_9ASTE</name>
<sequence length="467" mass="51340">MIAEHSMLFNSLTDEQLQVYDTIMLSVDEEVGGIYFVYGYGGSGKTFVWKTLSAAIRSRGEVVLNVASSGIASLLLPGGRTAHSRFAILISLNEDLTCHIKQGSPLAKLIVRCKLIIWDEAPMLHRFCFEALDQSMRDIMRFHKPNCGTLPYGGKTMVFSGDFRQVLPVIPRGSRQDVVNATINSSYLWSQCTVLQLTKNMRLQNLTNPSDSYDLKLFSDWIASVGDGVAGDLNDGHVLIPIPDDLLIHTNGDPIAAIVESIFPEYVISAADVSCLRDRAILAPTLAVVEAVNEYMTALNVGEVSRTYHSSDTVSKLDSTTDLMAELHTPEFLNSIKLSGVPNHELTLKVGTPVMLLRNIDHSMGLCNGTRLILTRLGDHVLEGKILTGVSAGQKVLIPRLSLTPSDTSLPFKFQRRQYPIMTSYAMTINKSQGQSLSRVGLLLQKPVFTHGQLYVAISRVTNRCGL</sequence>
<dbReference type="PANTHER" id="PTHR10492:SF101">
    <property type="entry name" value="ATP-DEPENDENT DNA HELICASE"/>
    <property type="match status" value="1"/>
</dbReference>
<feature type="domain" description="DNA helicase Pif1-like 2B" evidence="4">
    <location>
        <begin position="331"/>
        <end position="377"/>
    </location>
</feature>
<dbReference type="Proteomes" id="UP001152523">
    <property type="component" value="Unassembled WGS sequence"/>
</dbReference>
<evidence type="ECO:0000313" key="6">
    <source>
        <dbReference type="Proteomes" id="UP001152523"/>
    </source>
</evidence>
<dbReference type="EMBL" id="CAMAPF010001267">
    <property type="protein sequence ID" value="CAH9148835.1"/>
    <property type="molecule type" value="Genomic_DNA"/>
</dbReference>
<dbReference type="PANTHER" id="PTHR10492">
    <property type="match status" value="1"/>
</dbReference>
<dbReference type="GO" id="GO:0006310">
    <property type="term" value="P:DNA recombination"/>
    <property type="evidence" value="ECO:0007669"/>
    <property type="project" value="UniProtKB-KW"/>
</dbReference>
<protein>
    <recommendedName>
        <fullName evidence="2">ATP-dependent DNA helicase</fullName>
        <ecNumber evidence="2">5.6.2.3</ecNumber>
    </recommendedName>
</protein>
<dbReference type="GO" id="GO:0016787">
    <property type="term" value="F:hydrolase activity"/>
    <property type="evidence" value="ECO:0007669"/>
    <property type="project" value="UniProtKB-KW"/>
</dbReference>
<keyword evidence="2" id="KW-0233">DNA recombination</keyword>
<dbReference type="GO" id="GO:0009536">
    <property type="term" value="C:plastid"/>
    <property type="evidence" value="ECO:0007669"/>
    <property type="project" value="UniProtKB-SubCell"/>
</dbReference>
<dbReference type="GO" id="GO:0005524">
    <property type="term" value="F:ATP binding"/>
    <property type="evidence" value="ECO:0007669"/>
    <property type="project" value="UniProtKB-KW"/>
</dbReference>
<dbReference type="GO" id="GO:0000723">
    <property type="term" value="P:telomere maintenance"/>
    <property type="evidence" value="ECO:0007669"/>
    <property type="project" value="InterPro"/>
</dbReference>
<keyword evidence="2" id="KW-0234">DNA repair</keyword>